<dbReference type="GO" id="GO:0003968">
    <property type="term" value="F:RNA-directed RNA polymerase activity"/>
    <property type="evidence" value="ECO:0007669"/>
    <property type="project" value="UniProtKB-KW"/>
</dbReference>
<keyword evidence="7" id="KW-0693">Viral RNA replication</keyword>
<evidence type="ECO:0000256" key="4">
    <source>
        <dbReference type="ARBA" id="ARBA00022695"/>
    </source>
</evidence>
<evidence type="ECO:0000256" key="1">
    <source>
        <dbReference type="ARBA" id="ARBA00010455"/>
    </source>
</evidence>
<reference evidence="8" key="1">
    <citation type="submission" date="2021-12" db="EMBL/GenBank/DDBJ databases">
        <title>Study of the virome of Phytophthora palustris.</title>
        <authorList>
            <person name="Botella L."/>
            <person name="Jung T."/>
        </authorList>
    </citation>
    <scope>NUCLEOTIDE SEQUENCE</scope>
    <source>
        <strain evidence="8">KA0119</strain>
    </source>
</reference>
<evidence type="ECO:0000256" key="7">
    <source>
        <dbReference type="RuleBase" id="RU364050"/>
    </source>
</evidence>
<evidence type="ECO:0000256" key="2">
    <source>
        <dbReference type="ARBA" id="ARBA00022484"/>
    </source>
</evidence>
<dbReference type="InterPro" id="IPR001795">
    <property type="entry name" value="RNA-dir_pol_luteovirus"/>
</dbReference>
<sequence>MSMREWAVVDELGASLLPNLPPAVGIEVDIPRLDKLVIDLHISPTVGDAYASQSMRDLIYTFLCYSEVPYHCPVDDERAVIFAYSWVQRMCLRAWQNDTEYPCIFTKDKKEEQKIEEKPIKTLYEKELLNGFQQRSRVADATRAAATVSKKFGDMSLKMFPVVKSFAGARSKTNFTVEELVLEGKSGHAVQDPCAWGAVGIGATLSKLGYVIPNDAMAAATLYASCLGPKLPCDRALVAVTLMMKPSLSKELSNVFKTLGWSHIPEVAALCEANVLCGRGIGEVNLNAKVRERTTQAWVKANNVHIDELELRRAIREVLAEEMGPETGEREPLLKFFSRRWAWFVNGAHSCANEERAMGEGRVRRNPFEQHYRREFGEAYRAEELSHWDGRVYASGSLKLEHGKTRLLLACDSVSYMHFSYILNRVERRWNNRRCVLEPGNYGSRGIKTRCVGSSRPSDFCNVMLDYDDFNSQHENQAMAMVFEELGPYFPDIDVDKYAESFNQTFLTSGDVMIGRNLGGLCSGHRATTFVNTVLNRAYILAVARNEVSGHSTHIGDDIHFACPSTRVATKLVHALINSPLRMNPSKQSLGRNMFELLRVSYGDRRASAYMARCIASLVSGNWTTLSPLGEREYLSSITNSAWTLFNRSRGSTGVLLMAPVLSKRCNLTLSQAEGLLRGDLTYAGGIVRASKRIARALIVQTDLPTKERAASLSGLADHATTEYGPFISPVERLALEMTHTNSRSILLNQSYSKSMGSEDDASSQVRVVGVRRVLLRPGKKSVAVALREPEEKGLLNHYPLVSAVKSALTGNQVRQLLQAAYGEDYENEDAFEIAFNDRAPSETVARGFISFVDLSLAKKRGYGYIYSDGYDMFV</sequence>
<dbReference type="EC" id="2.7.7.48" evidence="7"/>
<evidence type="ECO:0000313" key="8">
    <source>
        <dbReference type="EMBL" id="WAK73618.1"/>
    </source>
</evidence>
<keyword evidence="5 7" id="KW-0547">Nucleotide-binding</keyword>
<comment type="catalytic activity">
    <reaction evidence="6 7">
        <text>RNA(n) + a ribonucleoside 5'-triphosphate = RNA(n+1) + diphosphate</text>
        <dbReference type="Rhea" id="RHEA:21248"/>
        <dbReference type="Rhea" id="RHEA-COMP:14527"/>
        <dbReference type="Rhea" id="RHEA-COMP:17342"/>
        <dbReference type="ChEBI" id="CHEBI:33019"/>
        <dbReference type="ChEBI" id="CHEBI:61557"/>
        <dbReference type="ChEBI" id="CHEBI:140395"/>
        <dbReference type="EC" id="2.7.7.48"/>
    </reaction>
</comment>
<accession>A0A9E8Z131</accession>
<dbReference type="Pfam" id="PF02123">
    <property type="entry name" value="RdRP_4"/>
    <property type="match status" value="1"/>
</dbReference>
<dbReference type="GO" id="GO:0000166">
    <property type="term" value="F:nucleotide binding"/>
    <property type="evidence" value="ECO:0007669"/>
    <property type="project" value="UniProtKB-KW"/>
</dbReference>
<organism evidence="8">
    <name type="scientific">Phytophthora palustris toti-like virus 6</name>
    <dbReference type="NCBI Taxonomy" id="2976318"/>
    <lineage>
        <taxon>Viruses</taxon>
        <taxon>Riboviria</taxon>
        <taxon>Orthornavirae</taxon>
        <taxon>Duplornaviricota</taxon>
        <taxon>Chrymotiviricetes</taxon>
        <taxon>Ghabrivirales</taxon>
        <taxon>Totiviridae</taxon>
    </lineage>
</organism>
<dbReference type="InterPro" id="IPR043502">
    <property type="entry name" value="DNA/RNA_pol_sf"/>
</dbReference>
<dbReference type="PROSITE" id="PS50007">
    <property type="entry name" value="PIPLC_X_DOMAIN"/>
    <property type="match status" value="1"/>
</dbReference>
<dbReference type="EMBL" id="OL795383">
    <property type="protein sequence ID" value="WAK73618.1"/>
    <property type="molecule type" value="Genomic_RNA"/>
</dbReference>
<protein>
    <recommendedName>
        <fullName evidence="7">RNA-directed RNA polymerase</fullName>
        <ecNumber evidence="7">2.7.7.48</ecNumber>
    </recommendedName>
</protein>
<keyword evidence="3 7" id="KW-0808">Transferase</keyword>
<comment type="similarity">
    <text evidence="1">Belongs to the totiviridae RNA-directed RNA polymerase family.</text>
</comment>
<evidence type="ECO:0000256" key="6">
    <source>
        <dbReference type="ARBA" id="ARBA00048744"/>
    </source>
</evidence>
<keyword evidence="4 7" id="KW-0548">Nucleotidyltransferase</keyword>
<name>A0A9E8Z131_9VIRU</name>
<proteinExistence type="inferred from homology"/>
<dbReference type="GO" id="GO:0003723">
    <property type="term" value="F:RNA binding"/>
    <property type="evidence" value="ECO:0007669"/>
    <property type="project" value="InterPro"/>
</dbReference>
<dbReference type="SUPFAM" id="SSF56672">
    <property type="entry name" value="DNA/RNA polymerases"/>
    <property type="match status" value="1"/>
</dbReference>
<evidence type="ECO:0000256" key="5">
    <source>
        <dbReference type="ARBA" id="ARBA00022741"/>
    </source>
</evidence>
<keyword evidence="2 7" id="KW-0696">RNA-directed RNA polymerase</keyword>
<evidence type="ECO:0000256" key="3">
    <source>
        <dbReference type="ARBA" id="ARBA00022679"/>
    </source>
</evidence>
<dbReference type="GO" id="GO:0006351">
    <property type="term" value="P:DNA-templated transcription"/>
    <property type="evidence" value="ECO:0007669"/>
    <property type="project" value="InterPro"/>
</dbReference>